<dbReference type="CDD" id="cd07035">
    <property type="entry name" value="TPP_PYR_POX_like"/>
    <property type="match status" value="1"/>
</dbReference>
<dbReference type="SUPFAM" id="SSF52467">
    <property type="entry name" value="DHS-like NAD/FAD-binding domain"/>
    <property type="match status" value="1"/>
</dbReference>
<dbReference type="CDD" id="cd02002">
    <property type="entry name" value="TPP_BFDC"/>
    <property type="match status" value="1"/>
</dbReference>
<dbReference type="AlphaFoldDB" id="A0A420XEW8"/>
<dbReference type="InterPro" id="IPR045229">
    <property type="entry name" value="TPP_enz"/>
</dbReference>
<evidence type="ECO:0000313" key="7">
    <source>
        <dbReference type="EMBL" id="RKR70807.1"/>
    </source>
</evidence>
<organism evidence="7 8">
    <name type="scientific">Otariodibacter oris</name>
    <dbReference type="NCBI Taxonomy" id="1032623"/>
    <lineage>
        <taxon>Bacteria</taxon>
        <taxon>Pseudomonadati</taxon>
        <taxon>Pseudomonadota</taxon>
        <taxon>Gammaproteobacteria</taxon>
        <taxon>Pasteurellales</taxon>
        <taxon>Pasteurellaceae</taxon>
        <taxon>Otariodibacter</taxon>
    </lineage>
</organism>
<gene>
    <name evidence="7" type="ORF">DES31_1812</name>
</gene>
<feature type="domain" description="Thiamine pyrophosphate enzyme N-terminal TPP-binding" evidence="6">
    <location>
        <begin position="7"/>
        <end position="109"/>
    </location>
</feature>
<keyword evidence="2 3" id="KW-0786">Thiamine pyrophosphate</keyword>
<dbReference type="EMBL" id="RBJC01000010">
    <property type="protein sequence ID" value="RKR70807.1"/>
    <property type="molecule type" value="Genomic_DNA"/>
</dbReference>
<dbReference type="InterPro" id="IPR012000">
    <property type="entry name" value="Thiamin_PyroP_enz_cen_dom"/>
</dbReference>
<comment type="caution">
    <text evidence="7">The sequence shown here is derived from an EMBL/GenBank/DDBJ whole genome shotgun (WGS) entry which is preliminary data.</text>
</comment>
<dbReference type="InterPro" id="IPR011766">
    <property type="entry name" value="TPP_enzyme_TPP-bd"/>
</dbReference>
<dbReference type="GO" id="GO:0019752">
    <property type="term" value="P:carboxylic acid metabolic process"/>
    <property type="evidence" value="ECO:0007669"/>
    <property type="project" value="UniProtKB-ARBA"/>
</dbReference>
<sequence>MSSNQLTVRDVVIQMLRDLGIKRVYGNPGSTELAFLGDWPDDFDYVLGLQEASAIAMADGDARATGRPSFVNVHSAAGMGNGLGNLFTAYKNQVPMVVMAGQQGRSLLSSEAYLAAENAADFPKPYVKYSVEPANAQDVPAALARCFEVAMQPPYGPTFISIPNDDWDKPCEPYKVVNALGFGAARESGLQEMAKALVGAKRPAIVFGTEMDIFGAYDNGVKLVERTGATAYIAPVAAAAAFPENHPQFGGFLPAIPMGLSKMLERHDVVVVIGAPVFTFHMEGEAPVLNSPDTRILHLTADSGAAARARAELSLVGELKESIDKLVALLPEKAANVEAPLAVSRPVLDKEEGMPSAAYVLSRISELMPEDAVLVEEAPSHRPAMQQNLPIKQQGGFFTMSSGGLGYGLPASVGVALAQADNQDKRKVVALIGDGSMQYSIQALWTAAQRGLPVTIIVLNNGGYGALKAFSKIMGAENVPGVDLPGIDLTEIAKGYGCNTSRVDNVADLDEAIKKALSDPHTHLIDVIVDPSKGQVY</sequence>
<evidence type="ECO:0000259" key="5">
    <source>
        <dbReference type="Pfam" id="PF02775"/>
    </source>
</evidence>
<name>A0A420XEW8_9PAST</name>
<evidence type="ECO:0000256" key="3">
    <source>
        <dbReference type="RuleBase" id="RU362132"/>
    </source>
</evidence>
<dbReference type="Pfam" id="PF02775">
    <property type="entry name" value="TPP_enzyme_C"/>
    <property type="match status" value="1"/>
</dbReference>
<dbReference type="InterPro" id="IPR012001">
    <property type="entry name" value="Thiamin_PyroP_enz_TPP-bd_dom"/>
</dbReference>
<dbReference type="Proteomes" id="UP000280099">
    <property type="component" value="Unassembled WGS sequence"/>
</dbReference>
<dbReference type="RefSeq" id="WP_121124162.1">
    <property type="nucleotide sequence ID" value="NZ_CP016604.1"/>
</dbReference>
<keyword evidence="8" id="KW-1185">Reference proteome</keyword>
<dbReference type="PANTHER" id="PTHR18968:SF133">
    <property type="entry name" value="BENZOYLFORMATE DECARBOXYLASE"/>
    <property type="match status" value="1"/>
</dbReference>
<evidence type="ECO:0000313" key="8">
    <source>
        <dbReference type="Proteomes" id="UP000280099"/>
    </source>
</evidence>
<dbReference type="InterPro" id="IPR029061">
    <property type="entry name" value="THDP-binding"/>
</dbReference>
<dbReference type="GO" id="GO:0050660">
    <property type="term" value="F:flavin adenine dinucleotide binding"/>
    <property type="evidence" value="ECO:0007669"/>
    <property type="project" value="TreeGrafter"/>
</dbReference>
<proteinExistence type="inferred from homology"/>
<evidence type="ECO:0000256" key="2">
    <source>
        <dbReference type="ARBA" id="ARBA00023052"/>
    </source>
</evidence>
<dbReference type="GO" id="GO:0030976">
    <property type="term" value="F:thiamine pyrophosphate binding"/>
    <property type="evidence" value="ECO:0007669"/>
    <property type="project" value="InterPro"/>
</dbReference>
<dbReference type="GO" id="GO:0003984">
    <property type="term" value="F:acetolactate synthase activity"/>
    <property type="evidence" value="ECO:0007669"/>
    <property type="project" value="TreeGrafter"/>
</dbReference>
<evidence type="ECO:0000259" key="6">
    <source>
        <dbReference type="Pfam" id="PF02776"/>
    </source>
</evidence>
<protein>
    <submittedName>
        <fullName evidence="7">Benzoylformate decarboxylase</fullName>
    </submittedName>
</protein>
<dbReference type="Pfam" id="PF00205">
    <property type="entry name" value="TPP_enzyme_M"/>
    <property type="match status" value="1"/>
</dbReference>
<dbReference type="NCBIfam" id="NF005485">
    <property type="entry name" value="PRK07092.1"/>
    <property type="match status" value="1"/>
</dbReference>
<dbReference type="PANTHER" id="PTHR18968">
    <property type="entry name" value="THIAMINE PYROPHOSPHATE ENZYMES"/>
    <property type="match status" value="1"/>
</dbReference>
<evidence type="ECO:0000256" key="1">
    <source>
        <dbReference type="ARBA" id="ARBA00007812"/>
    </source>
</evidence>
<dbReference type="SUPFAM" id="SSF52518">
    <property type="entry name" value="Thiamin diphosphate-binding fold (THDP-binding)"/>
    <property type="match status" value="2"/>
</dbReference>
<accession>A0A420XEW8</accession>
<reference evidence="7 8" key="1">
    <citation type="submission" date="2018-10" db="EMBL/GenBank/DDBJ databases">
        <title>Genomic Encyclopedia of Type Strains, Phase IV (KMG-IV): sequencing the most valuable type-strain genomes for metagenomic binning, comparative biology and taxonomic classification.</title>
        <authorList>
            <person name="Goeker M."/>
        </authorList>
    </citation>
    <scope>NUCLEOTIDE SEQUENCE [LARGE SCALE GENOMIC DNA]</scope>
    <source>
        <strain evidence="7 8">DSM 23800</strain>
    </source>
</reference>
<dbReference type="Gene3D" id="3.40.50.1220">
    <property type="entry name" value="TPP-binding domain"/>
    <property type="match status" value="1"/>
</dbReference>
<dbReference type="OrthoDB" id="9773408at2"/>
<comment type="similarity">
    <text evidence="1 3">Belongs to the TPP enzyme family.</text>
</comment>
<feature type="domain" description="Thiamine pyrophosphate enzyme TPP-binding" evidence="5">
    <location>
        <begin position="382"/>
        <end position="527"/>
    </location>
</feature>
<evidence type="ECO:0000259" key="4">
    <source>
        <dbReference type="Pfam" id="PF00205"/>
    </source>
</evidence>
<feature type="domain" description="Thiamine pyrophosphate enzyme central" evidence="4">
    <location>
        <begin position="190"/>
        <end position="326"/>
    </location>
</feature>
<dbReference type="Pfam" id="PF02776">
    <property type="entry name" value="TPP_enzyme_N"/>
    <property type="match status" value="1"/>
</dbReference>
<dbReference type="Gene3D" id="3.40.50.970">
    <property type="match status" value="2"/>
</dbReference>
<dbReference type="GO" id="GO:0000287">
    <property type="term" value="F:magnesium ion binding"/>
    <property type="evidence" value="ECO:0007669"/>
    <property type="project" value="InterPro"/>
</dbReference>
<dbReference type="InterPro" id="IPR029035">
    <property type="entry name" value="DHS-like_NAD/FAD-binding_dom"/>
</dbReference>